<gene>
    <name evidence="13" type="ORF">DMN91_009065</name>
</gene>
<evidence type="ECO:0000313" key="13">
    <source>
        <dbReference type="EMBL" id="RLU18708.1"/>
    </source>
</evidence>
<evidence type="ECO:0000256" key="3">
    <source>
        <dbReference type="ARBA" id="ARBA00022692"/>
    </source>
</evidence>
<comment type="subcellular location">
    <subcellularLocation>
        <location evidence="12">Cell membrane</location>
        <topology evidence="12">Multi-pass membrane protein</topology>
    </subcellularLocation>
    <subcellularLocation>
        <location evidence="1">Membrane</location>
        <topology evidence="1">Multi-pass membrane protein</topology>
    </subcellularLocation>
</comment>
<reference evidence="13" key="1">
    <citation type="journal article" date="2018" name="Genome Res.">
        <title>The genomic architecture and molecular evolution of ant odorant receptors.</title>
        <authorList>
            <person name="McKenzie S.K."/>
            <person name="Kronauer D.J.C."/>
        </authorList>
    </citation>
    <scope>NUCLEOTIDE SEQUENCE [LARGE SCALE GENOMIC DNA]</scope>
    <source>
        <strain evidence="13">Clonal line C1</strain>
    </source>
</reference>
<evidence type="ECO:0000256" key="4">
    <source>
        <dbReference type="ARBA" id="ARBA00022725"/>
    </source>
</evidence>
<keyword evidence="7 12" id="KW-0675">Receptor</keyword>
<feature type="transmembrane region" description="Helical" evidence="12">
    <location>
        <begin position="67"/>
        <end position="85"/>
    </location>
</feature>
<evidence type="ECO:0000256" key="12">
    <source>
        <dbReference type="RuleBase" id="RU351113"/>
    </source>
</evidence>
<feature type="transmembrane region" description="Helical" evidence="12">
    <location>
        <begin position="34"/>
        <end position="55"/>
    </location>
</feature>
<dbReference type="AlphaFoldDB" id="A0A3L8DFN7"/>
<dbReference type="GO" id="GO:0004984">
    <property type="term" value="F:olfactory receptor activity"/>
    <property type="evidence" value="ECO:0007669"/>
    <property type="project" value="InterPro"/>
</dbReference>
<dbReference type="GO" id="GO:0007165">
    <property type="term" value="P:signal transduction"/>
    <property type="evidence" value="ECO:0007669"/>
    <property type="project" value="UniProtKB-KW"/>
</dbReference>
<dbReference type="Proteomes" id="UP000279307">
    <property type="component" value="Chromosome 9"/>
</dbReference>
<proteinExistence type="inferred from homology"/>
<comment type="function">
    <text evidence="9">Odorant receptor which mediates acceptance or avoidance behavior, depending on its substrates. The odorant receptor repertoire encodes a large collection of odor stimuli that vary widely in identity, intensity, and duration. May form a complex with Orco to form odorant-sensing units, providing sensitive and prolonged odorant signaling and calcium permeability.</text>
</comment>
<evidence type="ECO:0000256" key="8">
    <source>
        <dbReference type="ARBA" id="ARBA00023224"/>
    </source>
</evidence>
<dbReference type="GO" id="GO:0005549">
    <property type="term" value="F:odorant binding"/>
    <property type="evidence" value="ECO:0007669"/>
    <property type="project" value="InterPro"/>
</dbReference>
<dbReference type="GO" id="GO:0005886">
    <property type="term" value="C:plasma membrane"/>
    <property type="evidence" value="ECO:0007669"/>
    <property type="project" value="UniProtKB-SubCell"/>
</dbReference>
<dbReference type="OrthoDB" id="6597368at2759"/>
<dbReference type="PROSITE" id="PS51257">
    <property type="entry name" value="PROKAR_LIPOPROTEIN"/>
    <property type="match status" value="1"/>
</dbReference>
<keyword evidence="3 12" id="KW-0812">Transmembrane</keyword>
<keyword evidence="4 12" id="KW-0552">Olfaction</keyword>
<evidence type="ECO:0000256" key="5">
    <source>
        <dbReference type="ARBA" id="ARBA00022989"/>
    </source>
</evidence>
<keyword evidence="2 12" id="KW-0716">Sensory transduction</keyword>
<comment type="subunit">
    <text evidence="11">Interacts with Orco. Complexes exist early in the endomembrane system in olfactory sensory neurons (OSNs), coupling these complexes to the conserved ciliary trafficking pathway.</text>
</comment>
<feature type="transmembrane region" description="Helical" evidence="12">
    <location>
        <begin position="270"/>
        <end position="293"/>
    </location>
</feature>
<dbReference type="PANTHER" id="PTHR21137:SF37">
    <property type="entry name" value="ODORANT RECEPTOR 46A, ISOFORM B-RELATED"/>
    <property type="match status" value="1"/>
</dbReference>
<dbReference type="InterPro" id="IPR004117">
    <property type="entry name" value="7tm6_olfct_rcpt"/>
</dbReference>
<evidence type="ECO:0000256" key="10">
    <source>
        <dbReference type="ARBA" id="ARBA00037946"/>
    </source>
</evidence>
<evidence type="ECO:0000256" key="6">
    <source>
        <dbReference type="ARBA" id="ARBA00023136"/>
    </source>
</evidence>
<keyword evidence="5 12" id="KW-1133">Transmembrane helix</keyword>
<dbReference type="EMBL" id="QOIP01000009">
    <property type="protein sequence ID" value="RLU18708.1"/>
    <property type="molecule type" value="Genomic_DNA"/>
</dbReference>
<keyword evidence="8 12" id="KW-0807">Transducer</keyword>
<evidence type="ECO:0000256" key="9">
    <source>
        <dbReference type="ARBA" id="ARBA00037764"/>
    </source>
</evidence>
<evidence type="ECO:0000256" key="2">
    <source>
        <dbReference type="ARBA" id="ARBA00022606"/>
    </source>
</evidence>
<organism evidence="13">
    <name type="scientific">Ooceraea biroi</name>
    <name type="common">Clonal raider ant</name>
    <name type="synonym">Cerapachys biroi</name>
    <dbReference type="NCBI Taxonomy" id="2015173"/>
    <lineage>
        <taxon>Eukaryota</taxon>
        <taxon>Metazoa</taxon>
        <taxon>Ecdysozoa</taxon>
        <taxon>Arthropoda</taxon>
        <taxon>Hexapoda</taxon>
        <taxon>Insecta</taxon>
        <taxon>Pterygota</taxon>
        <taxon>Neoptera</taxon>
        <taxon>Endopterygota</taxon>
        <taxon>Hymenoptera</taxon>
        <taxon>Apocrita</taxon>
        <taxon>Aculeata</taxon>
        <taxon>Formicoidea</taxon>
        <taxon>Formicidae</taxon>
        <taxon>Dorylinae</taxon>
        <taxon>Ooceraea</taxon>
    </lineage>
</organism>
<feature type="transmembrane region" description="Helical" evidence="12">
    <location>
        <begin position="167"/>
        <end position="200"/>
    </location>
</feature>
<protein>
    <recommendedName>
        <fullName evidence="12">Odorant receptor</fullName>
    </recommendedName>
</protein>
<sequence>MNVLKFTLIICGFAGCWQPLSWTSLSKNIMYKAYATFLISSLYIFLISQFIHVALNVGNSDEFTDALYMMLTILVAGYKQVYMWIDRKNFMIIINVLTEEPFAPCESHELMIQEKFEKIAQTNTLRYLILVLMSISSIILTSVFTVLTNHNLTYNTWIPFNYSPPAVFFLVYTHQLIAMSTSGIVNVACDSLLCGFLLYICCQLEILRYRLSKIIHGQDILHDCVYHHNRIFEYAYIVNKKFAVIITIQFAVSMLVVCSNLYRIAMAANYMSYIPLVVYTSAILMQIFIYCWFGNEVKLKSLHLMNNIYNMEWTTLNSSSKKALLFIMKRAMVPIEFHSSYIITMNLDSFVAVLKMSYSVFNLLLQTQE</sequence>
<comment type="caution">
    <text evidence="13">The sequence shown here is derived from an EMBL/GenBank/DDBJ whole genome shotgun (WGS) entry which is preliminary data.</text>
</comment>
<feature type="transmembrane region" description="Helical" evidence="12">
    <location>
        <begin position="125"/>
        <end position="147"/>
    </location>
</feature>
<reference evidence="13" key="2">
    <citation type="submission" date="2018-07" db="EMBL/GenBank/DDBJ databases">
        <authorList>
            <person name="Mckenzie S.K."/>
            <person name="Kronauer D.J.C."/>
        </authorList>
    </citation>
    <scope>NUCLEOTIDE SEQUENCE</scope>
    <source>
        <strain evidence="13">Clonal line C1</strain>
    </source>
</reference>
<dbReference type="Pfam" id="PF02949">
    <property type="entry name" value="7tm_6"/>
    <property type="match status" value="1"/>
</dbReference>
<name>A0A3L8DFN7_OOCBI</name>
<evidence type="ECO:0000256" key="1">
    <source>
        <dbReference type="ARBA" id="ARBA00004141"/>
    </source>
</evidence>
<feature type="transmembrane region" description="Helical" evidence="12">
    <location>
        <begin position="242"/>
        <end position="264"/>
    </location>
</feature>
<keyword evidence="6 12" id="KW-0472">Membrane</keyword>
<comment type="caution">
    <text evidence="12">Lacks conserved residue(s) required for the propagation of feature annotation.</text>
</comment>
<evidence type="ECO:0000256" key="11">
    <source>
        <dbReference type="ARBA" id="ARBA00038679"/>
    </source>
</evidence>
<comment type="similarity">
    <text evidence="10">Belongs to the insect chemoreceptor superfamily. Heteromeric odorant receptor channel (TC 1.A.69) family. Or2a subfamily.</text>
</comment>
<accession>A0A3L8DFN7</accession>
<evidence type="ECO:0000256" key="7">
    <source>
        <dbReference type="ARBA" id="ARBA00023170"/>
    </source>
</evidence>
<dbReference type="PANTHER" id="PTHR21137">
    <property type="entry name" value="ODORANT RECEPTOR"/>
    <property type="match status" value="1"/>
</dbReference>